<reference evidence="1 2" key="1">
    <citation type="submission" date="2023-06" db="EMBL/GenBank/DDBJ databases">
        <title>Pelomonas sp. PFR6 16S ribosomal RNA gene Genome sequencing and assembly.</title>
        <authorList>
            <person name="Woo H."/>
        </authorList>
    </citation>
    <scope>NUCLEOTIDE SEQUENCE [LARGE SCALE GENOMIC DNA]</scope>
    <source>
        <strain evidence="1 2">PFR6</strain>
    </source>
</reference>
<dbReference type="Proteomes" id="UP001228044">
    <property type="component" value="Unassembled WGS sequence"/>
</dbReference>
<name>A0ABT8DR13_9BURK</name>
<dbReference type="RefSeq" id="WP_290357050.1">
    <property type="nucleotide sequence ID" value="NZ_JAUHHC010000001.1"/>
</dbReference>
<gene>
    <name evidence="1" type="ORF">QWJ38_00375</name>
</gene>
<dbReference type="Pfam" id="PF10649">
    <property type="entry name" value="DUF2478"/>
    <property type="match status" value="1"/>
</dbReference>
<protein>
    <submittedName>
        <fullName evidence="1">DUF2478 domain-containing protein</fullName>
    </submittedName>
</protein>
<evidence type="ECO:0000313" key="2">
    <source>
        <dbReference type="Proteomes" id="UP001228044"/>
    </source>
</evidence>
<comment type="caution">
    <text evidence="1">The sequence shown here is derived from an EMBL/GenBank/DDBJ whole genome shotgun (WGS) entry which is preliminary data.</text>
</comment>
<organism evidence="1 2">
    <name type="scientific">Roseateles violae</name>
    <dbReference type="NCBI Taxonomy" id="3058042"/>
    <lineage>
        <taxon>Bacteria</taxon>
        <taxon>Pseudomonadati</taxon>
        <taxon>Pseudomonadota</taxon>
        <taxon>Betaproteobacteria</taxon>
        <taxon>Burkholderiales</taxon>
        <taxon>Sphaerotilaceae</taxon>
        <taxon>Roseateles</taxon>
    </lineage>
</organism>
<dbReference type="Gene3D" id="3.40.50.300">
    <property type="entry name" value="P-loop containing nucleotide triphosphate hydrolases"/>
    <property type="match status" value="1"/>
</dbReference>
<dbReference type="EMBL" id="JAUHHC010000001">
    <property type="protein sequence ID" value="MDN3918719.1"/>
    <property type="molecule type" value="Genomic_DNA"/>
</dbReference>
<accession>A0ABT8DR13</accession>
<sequence length="183" mass="19642">MHKDDDFDPEAPLAAAIVDDRSLDMDAFLTAIVRRQQALGLRLRGFLMKRPPRENGCAATMVLVDVNDASEYLVSQPLGSGSRGCRADPAAFARASQVLREALEQAPDLIVSNRFGDLELRRGGFSAELLAAMEHGIPLLTTVAQRNAEAWQQFSGAGRLLPPDEAAVSAWLAAAIALSRASS</sequence>
<keyword evidence="2" id="KW-1185">Reference proteome</keyword>
<dbReference type="InterPro" id="IPR018912">
    <property type="entry name" value="DUF2478"/>
</dbReference>
<evidence type="ECO:0000313" key="1">
    <source>
        <dbReference type="EMBL" id="MDN3918719.1"/>
    </source>
</evidence>
<dbReference type="InterPro" id="IPR027417">
    <property type="entry name" value="P-loop_NTPase"/>
</dbReference>
<proteinExistence type="predicted"/>